<evidence type="ECO:0000256" key="16">
    <source>
        <dbReference type="RuleBase" id="RU364099"/>
    </source>
</evidence>
<dbReference type="InterPro" id="IPR000836">
    <property type="entry name" value="PRTase_dom"/>
</dbReference>
<keyword evidence="7 16" id="KW-0963">Cytoplasm</keyword>
<name>A0A401LFU1_9FIRM</name>
<dbReference type="GO" id="GO:0046100">
    <property type="term" value="P:hypoxanthine metabolic process"/>
    <property type="evidence" value="ECO:0007669"/>
    <property type="project" value="TreeGrafter"/>
</dbReference>
<keyword evidence="12 16" id="KW-0547">Nucleotide-binding</keyword>
<dbReference type="EC" id="2.4.2.8" evidence="16"/>
<gene>
    <name evidence="18" type="ORF">KGMB03357_20470</name>
</gene>
<dbReference type="GO" id="GO:0000166">
    <property type="term" value="F:nucleotide binding"/>
    <property type="evidence" value="ECO:0007669"/>
    <property type="project" value="UniProtKB-KW"/>
</dbReference>
<dbReference type="FunFam" id="3.40.50.2020:FF:000006">
    <property type="entry name" value="Hypoxanthine phosphoribosyltransferase"/>
    <property type="match status" value="1"/>
</dbReference>
<evidence type="ECO:0000256" key="1">
    <source>
        <dbReference type="ARBA" id="ARBA00001946"/>
    </source>
</evidence>
<dbReference type="EMBL" id="BHVZ01000014">
    <property type="protein sequence ID" value="GCB30386.1"/>
    <property type="molecule type" value="Genomic_DNA"/>
</dbReference>
<dbReference type="GO" id="GO:0006178">
    <property type="term" value="P:guanine salvage"/>
    <property type="evidence" value="ECO:0007669"/>
    <property type="project" value="TreeGrafter"/>
</dbReference>
<keyword evidence="13 16" id="KW-0460">Magnesium</keyword>
<evidence type="ECO:0000313" key="19">
    <source>
        <dbReference type="Proteomes" id="UP000287361"/>
    </source>
</evidence>
<dbReference type="PANTHER" id="PTHR43340">
    <property type="entry name" value="HYPOXANTHINE-GUANINE PHOSPHORIBOSYLTRANSFERASE"/>
    <property type="match status" value="1"/>
</dbReference>
<keyword evidence="19" id="KW-1185">Reference proteome</keyword>
<comment type="catalytic activity">
    <reaction evidence="14">
        <text>GMP + diphosphate = guanine + 5-phospho-alpha-D-ribose 1-diphosphate</text>
        <dbReference type="Rhea" id="RHEA:25424"/>
        <dbReference type="ChEBI" id="CHEBI:16235"/>
        <dbReference type="ChEBI" id="CHEBI:33019"/>
        <dbReference type="ChEBI" id="CHEBI:58017"/>
        <dbReference type="ChEBI" id="CHEBI:58115"/>
        <dbReference type="EC" id="2.4.2.8"/>
    </reaction>
    <physiologicalReaction direction="right-to-left" evidence="14">
        <dbReference type="Rhea" id="RHEA:25426"/>
    </physiologicalReaction>
</comment>
<dbReference type="PANTHER" id="PTHR43340:SF1">
    <property type="entry name" value="HYPOXANTHINE PHOSPHORIBOSYLTRANSFERASE"/>
    <property type="match status" value="1"/>
</dbReference>
<comment type="subcellular location">
    <subcellularLocation>
        <location evidence="3 16">Cytoplasm</location>
    </subcellularLocation>
</comment>
<comment type="catalytic activity">
    <reaction evidence="15">
        <text>IMP + diphosphate = hypoxanthine + 5-phospho-alpha-D-ribose 1-diphosphate</text>
        <dbReference type="Rhea" id="RHEA:17973"/>
        <dbReference type="ChEBI" id="CHEBI:17368"/>
        <dbReference type="ChEBI" id="CHEBI:33019"/>
        <dbReference type="ChEBI" id="CHEBI:58017"/>
        <dbReference type="ChEBI" id="CHEBI:58053"/>
        <dbReference type="EC" id="2.4.2.8"/>
    </reaction>
    <physiologicalReaction direction="right-to-left" evidence="15">
        <dbReference type="Rhea" id="RHEA:17975"/>
    </physiologicalReaction>
</comment>
<comment type="caution">
    <text evidence="18">The sequence shown here is derived from an EMBL/GenBank/DDBJ whole genome shotgun (WGS) entry which is preliminary data.</text>
</comment>
<reference evidence="18 19" key="1">
    <citation type="submission" date="2018-10" db="EMBL/GenBank/DDBJ databases">
        <title>Draft Genome Sequence of Anaerotignum sp. KCTC 15736.</title>
        <authorList>
            <person name="Choi S.H."/>
            <person name="Kim J.S."/>
            <person name="Kang S.W."/>
            <person name="Lee J.S."/>
            <person name="Park S.H."/>
        </authorList>
    </citation>
    <scope>NUCLEOTIDE SEQUENCE [LARGE SCALE GENOMIC DNA]</scope>
    <source>
        <strain evidence="18 19">KCTC 15736</strain>
    </source>
</reference>
<organism evidence="18 19">
    <name type="scientific">Anaerotignum faecicola</name>
    <dbReference type="NCBI Taxonomy" id="2358141"/>
    <lineage>
        <taxon>Bacteria</taxon>
        <taxon>Bacillati</taxon>
        <taxon>Bacillota</taxon>
        <taxon>Clostridia</taxon>
        <taxon>Lachnospirales</taxon>
        <taxon>Anaerotignaceae</taxon>
        <taxon>Anaerotignum</taxon>
    </lineage>
</organism>
<keyword evidence="11 16" id="KW-0660">Purine salvage</keyword>
<evidence type="ECO:0000256" key="7">
    <source>
        <dbReference type="ARBA" id="ARBA00022490"/>
    </source>
</evidence>
<evidence type="ECO:0000256" key="14">
    <source>
        <dbReference type="ARBA" id="ARBA00048811"/>
    </source>
</evidence>
<evidence type="ECO:0000256" key="2">
    <source>
        <dbReference type="ARBA" id="ARBA00002049"/>
    </source>
</evidence>
<comment type="cofactor">
    <cofactor evidence="1 16">
        <name>Mg(2+)</name>
        <dbReference type="ChEBI" id="CHEBI:18420"/>
    </cofactor>
</comment>
<dbReference type="InterPro" id="IPR005904">
    <property type="entry name" value="Hxn_phspho_trans"/>
</dbReference>
<dbReference type="GO" id="GO:0004422">
    <property type="term" value="F:hypoxanthine phosphoribosyltransferase activity"/>
    <property type="evidence" value="ECO:0007669"/>
    <property type="project" value="InterPro"/>
</dbReference>
<proteinExistence type="inferred from homology"/>
<evidence type="ECO:0000256" key="11">
    <source>
        <dbReference type="ARBA" id="ARBA00022726"/>
    </source>
</evidence>
<dbReference type="CDD" id="cd06223">
    <property type="entry name" value="PRTases_typeI"/>
    <property type="match status" value="1"/>
</dbReference>
<dbReference type="InterPro" id="IPR029057">
    <property type="entry name" value="PRTase-like"/>
</dbReference>
<evidence type="ECO:0000256" key="10">
    <source>
        <dbReference type="ARBA" id="ARBA00022723"/>
    </source>
</evidence>
<dbReference type="SUPFAM" id="SSF53271">
    <property type="entry name" value="PRTase-like"/>
    <property type="match status" value="1"/>
</dbReference>
<keyword evidence="9 16" id="KW-0808">Transferase</keyword>
<dbReference type="GO" id="GO:0052657">
    <property type="term" value="F:guanine phosphoribosyltransferase activity"/>
    <property type="evidence" value="ECO:0007669"/>
    <property type="project" value="UniProtKB-ARBA"/>
</dbReference>
<dbReference type="GO" id="GO:0005829">
    <property type="term" value="C:cytosol"/>
    <property type="evidence" value="ECO:0007669"/>
    <property type="project" value="TreeGrafter"/>
</dbReference>
<evidence type="ECO:0000256" key="13">
    <source>
        <dbReference type="ARBA" id="ARBA00022842"/>
    </source>
</evidence>
<dbReference type="Proteomes" id="UP000287361">
    <property type="component" value="Unassembled WGS sequence"/>
</dbReference>
<comment type="function">
    <text evidence="2">Purine salvage pathway enzyme that catalyzes the transfer of the ribosyl-5-phosphate group from 5-phospho-alpha-D-ribose 1-diphosphate (PRPP) to the N9 position of the 6-oxopurines hypoxanthine and guanine to form the corresponding ribonucleotides IMP (inosine 5'-monophosphate) and GMP (guanosine 5'-monophosphate), with the release of PPi.</text>
</comment>
<evidence type="ECO:0000256" key="9">
    <source>
        <dbReference type="ARBA" id="ARBA00022679"/>
    </source>
</evidence>
<evidence type="ECO:0000256" key="5">
    <source>
        <dbReference type="ARBA" id="ARBA00004676"/>
    </source>
</evidence>
<dbReference type="NCBIfam" id="TIGR01203">
    <property type="entry name" value="HGPRTase"/>
    <property type="match status" value="1"/>
</dbReference>
<dbReference type="UniPathway" id="UPA00591">
    <property type="reaction ID" value="UER00648"/>
</dbReference>
<dbReference type="Pfam" id="PF00156">
    <property type="entry name" value="Pribosyltran"/>
    <property type="match status" value="1"/>
</dbReference>
<dbReference type="InterPro" id="IPR050408">
    <property type="entry name" value="HGPRT"/>
</dbReference>
<dbReference type="GO" id="GO:0006166">
    <property type="term" value="P:purine ribonucleoside salvage"/>
    <property type="evidence" value="ECO:0007669"/>
    <property type="project" value="UniProtKB-KW"/>
</dbReference>
<dbReference type="OrthoDB" id="9802824at2"/>
<evidence type="ECO:0000256" key="12">
    <source>
        <dbReference type="ARBA" id="ARBA00022741"/>
    </source>
</evidence>
<evidence type="ECO:0000256" key="3">
    <source>
        <dbReference type="ARBA" id="ARBA00004496"/>
    </source>
</evidence>
<dbReference type="Gene3D" id="3.40.50.2020">
    <property type="match status" value="1"/>
</dbReference>
<dbReference type="GO" id="GO:0032263">
    <property type="term" value="P:GMP salvage"/>
    <property type="evidence" value="ECO:0007669"/>
    <property type="project" value="TreeGrafter"/>
</dbReference>
<keyword evidence="10 16" id="KW-0479">Metal-binding</keyword>
<comment type="similarity">
    <text evidence="6 16">Belongs to the purine/pyrimidine phosphoribosyltransferase family.</text>
</comment>
<dbReference type="AlphaFoldDB" id="A0A401LFU1"/>
<comment type="pathway">
    <text evidence="4 16">Purine metabolism; IMP biosynthesis via salvage pathway; IMP from hypoxanthine: step 1/1.</text>
</comment>
<dbReference type="GO" id="GO:0032264">
    <property type="term" value="P:IMP salvage"/>
    <property type="evidence" value="ECO:0007669"/>
    <property type="project" value="UniProtKB-UniPathway"/>
</dbReference>
<dbReference type="GO" id="GO:0000287">
    <property type="term" value="F:magnesium ion binding"/>
    <property type="evidence" value="ECO:0007669"/>
    <property type="project" value="TreeGrafter"/>
</dbReference>
<sequence>MKERIEVLLSAEQIDRRMAELADELYQEFGDEQVELVCALKGAVVTIVDLAKKMKMPVTMNFMSVSSYGNSTESSGNINIKMDLDADITGKNVLIVEDIIDTGRTLKKLKELLISRNPKKLKLVTLLDKPDRRVVDIKADYTGFTIPDAFVVGYGLDYAQKYRNLPYVGVLHFEE</sequence>
<evidence type="ECO:0000256" key="6">
    <source>
        <dbReference type="ARBA" id="ARBA00008391"/>
    </source>
</evidence>
<evidence type="ECO:0000256" key="8">
    <source>
        <dbReference type="ARBA" id="ARBA00022676"/>
    </source>
</evidence>
<comment type="pathway">
    <text evidence="5">Purine metabolism; GMP biosynthesis via salvage pathway; GMP from guanine: step 1/1.</text>
</comment>
<protein>
    <recommendedName>
        <fullName evidence="16">Hypoxanthine phosphoribosyltransferase</fullName>
        <ecNumber evidence="16">2.4.2.8</ecNumber>
    </recommendedName>
</protein>
<feature type="domain" description="Phosphoribosyltransferase" evidence="17">
    <location>
        <begin position="11"/>
        <end position="158"/>
    </location>
</feature>
<evidence type="ECO:0000256" key="15">
    <source>
        <dbReference type="ARBA" id="ARBA00049402"/>
    </source>
</evidence>
<keyword evidence="8 16" id="KW-0328">Glycosyltransferase</keyword>
<evidence type="ECO:0000313" key="18">
    <source>
        <dbReference type="EMBL" id="GCB30386.1"/>
    </source>
</evidence>
<evidence type="ECO:0000256" key="4">
    <source>
        <dbReference type="ARBA" id="ARBA00004669"/>
    </source>
</evidence>
<accession>A0A401LFU1</accession>
<evidence type="ECO:0000259" key="17">
    <source>
        <dbReference type="Pfam" id="PF00156"/>
    </source>
</evidence>